<keyword evidence="1" id="KW-1133">Transmembrane helix</keyword>
<sequence length="120" mass="13370">MGTNYWRTPNSACMTRVQPICAHIPAEASRLVRQGFDGGHLVPCRSAARRSARAKHTIEFKAPSVVFVVLVSLLCSVAYAPVDAPRGLQFSWLVRGQSQSSKELEYRLGVFSRTEKKMVF</sequence>
<dbReference type="EnsemblPlants" id="PNT63375">
    <property type="protein sequence ID" value="PNT63375"/>
    <property type="gene ID" value="BRADI_4g14933v3"/>
</dbReference>
<evidence type="ECO:0000256" key="1">
    <source>
        <dbReference type="SAM" id="Phobius"/>
    </source>
</evidence>
<dbReference type="InParanoid" id="A0A2K2CMX4"/>
<proteinExistence type="predicted"/>
<evidence type="ECO:0000313" key="2">
    <source>
        <dbReference type="EMBL" id="PNT63375.1"/>
    </source>
</evidence>
<dbReference type="Gramene" id="PNT63375">
    <property type="protein sequence ID" value="PNT63375"/>
    <property type="gene ID" value="BRADI_4g14933v3"/>
</dbReference>
<organism evidence="2">
    <name type="scientific">Brachypodium distachyon</name>
    <name type="common">Purple false brome</name>
    <name type="synonym">Trachynia distachya</name>
    <dbReference type="NCBI Taxonomy" id="15368"/>
    <lineage>
        <taxon>Eukaryota</taxon>
        <taxon>Viridiplantae</taxon>
        <taxon>Streptophyta</taxon>
        <taxon>Embryophyta</taxon>
        <taxon>Tracheophyta</taxon>
        <taxon>Spermatophyta</taxon>
        <taxon>Magnoliopsida</taxon>
        <taxon>Liliopsida</taxon>
        <taxon>Poales</taxon>
        <taxon>Poaceae</taxon>
        <taxon>BOP clade</taxon>
        <taxon>Pooideae</taxon>
        <taxon>Stipodae</taxon>
        <taxon>Brachypodieae</taxon>
        <taxon>Brachypodium</taxon>
    </lineage>
</organism>
<reference evidence="2" key="2">
    <citation type="submission" date="2017-06" db="EMBL/GenBank/DDBJ databases">
        <title>WGS assembly of Brachypodium distachyon.</title>
        <authorList>
            <consortium name="The International Brachypodium Initiative"/>
            <person name="Lucas S."/>
            <person name="Harmon-Smith M."/>
            <person name="Lail K."/>
            <person name="Tice H."/>
            <person name="Grimwood J."/>
            <person name="Bruce D."/>
            <person name="Barry K."/>
            <person name="Shu S."/>
            <person name="Lindquist E."/>
            <person name="Wang M."/>
            <person name="Pitluck S."/>
            <person name="Vogel J.P."/>
            <person name="Garvin D.F."/>
            <person name="Mockler T.C."/>
            <person name="Schmutz J."/>
            <person name="Rokhsar D."/>
            <person name="Bevan M.W."/>
        </authorList>
    </citation>
    <scope>NUCLEOTIDE SEQUENCE</scope>
    <source>
        <strain evidence="2">Bd21</strain>
    </source>
</reference>
<name>A0A2K2CMX4_BRADI</name>
<evidence type="ECO:0000313" key="4">
    <source>
        <dbReference type="Proteomes" id="UP000008810"/>
    </source>
</evidence>
<dbReference type="EMBL" id="CM000883">
    <property type="protein sequence ID" value="PNT63375.1"/>
    <property type="molecule type" value="Genomic_DNA"/>
</dbReference>
<protein>
    <submittedName>
        <fullName evidence="2 3">Uncharacterized protein</fullName>
    </submittedName>
</protein>
<accession>A0A2K2CMX4</accession>
<feature type="transmembrane region" description="Helical" evidence="1">
    <location>
        <begin position="60"/>
        <end position="82"/>
    </location>
</feature>
<dbReference type="Proteomes" id="UP000008810">
    <property type="component" value="Chromosome 4"/>
</dbReference>
<keyword evidence="4" id="KW-1185">Reference proteome</keyword>
<evidence type="ECO:0000313" key="3">
    <source>
        <dbReference type="EnsemblPlants" id="PNT63375"/>
    </source>
</evidence>
<gene>
    <name evidence="2" type="ORF">BRADI_4g14933v3</name>
</gene>
<reference evidence="2 3" key="1">
    <citation type="journal article" date="2010" name="Nature">
        <title>Genome sequencing and analysis of the model grass Brachypodium distachyon.</title>
        <authorList>
            <consortium name="International Brachypodium Initiative"/>
        </authorList>
    </citation>
    <scope>NUCLEOTIDE SEQUENCE [LARGE SCALE GENOMIC DNA]</scope>
    <source>
        <strain evidence="2 3">Bd21</strain>
    </source>
</reference>
<reference evidence="3" key="3">
    <citation type="submission" date="2018-08" db="UniProtKB">
        <authorList>
            <consortium name="EnsemblPlants"/>
        </authorList>
    </citation>
    <scope>IDENTIFICATION</scope>
    <source>
        <strain evidence="3">cv. Bd21</strain>
    </source>
</reference>
<keyword evidence="1" id="KW-0812">Transmembrane</keyword>
<keyword evidence="1" id="KW-0472">Membrane</keyword>
<dbReference type="AlphaFoldDB" id="A0A2K2CMX4"/>